<dbReference type="Proteomes" id="UP000793456">
    <property type="component" value="Chromosome VIII"/>
</dbReference>
<keyword evidence="2" id="KW-1185">Reference proteome</keyword>
<accession>A0ACD3RBW2</accession>
<gene>
    <name evidence="1" type="ORF">E3U43_014105</name>
</gene>
<dbReference type="EMBL" id="CM011681">
    <property type="protein sequence ID" value="TMS16812.1"/>
    <property type="molecule type" value="Genomic_DNA"/>
</dbReference>
<organism evidence="1 2">
    <name type="scientific">Larimichthys crocea</name>
    <name type="common">Large yellow croaker</name>
    <name type="synonym">Pseudosciaena crocea</name>
    <dbReference type="NCBI Taxonomy" id="215358"/>
    <lineage>
        <taxon>Eukaryota</taxon>
        <taxon>Metazoa</taxon>
        <taxon>Chordata</taxon>
        <taxon>Craniata</taxon>
        <taxon>Vertebrata</taxon>
        <taxon>Euteleostomi</taxon>
        <taxon>Actinopterygii</taxon>
        <taxon>Neopterygii</taxon>
        <taxon>Teleostei</taxon>
        <taxon>Neoteleostei</taxon>
        <taxon>Acanthomorphata</taxon>
        <taxon>Eupercaria</taxon>
        <taxon>Sciaenidae</taxon>
        <taxon>Larimichthys</taxon>
    </lineage>
</organism>
<proteinExistence type="predicted"/>
<comment type="caution">
    <text evidence="1">The sequence shown here is derived from an EMBL/GenBank/DDBJ whole genome shotgun (WGS) entry which is preliminary data.</text>
</comment>
<evidence type="ECO:0000313" key="2">
    <source>
        <dbReference type="Proteomes" id="UP000793456"/>
    </source>
</evidence>
<reference evidence="1" key="1">
    <citation type="submission" date="2018-11" db="EMBL/GenBank/DDBJ databases">
        <title>The sequence and de novo assembly of Larimichthys crocea genome using PacBio and Hi-C technologies.</title>
        <authorList>
            <person name="Xu P."/>
            <person name="Chen B."/>
            <person name="Zhou Z."/>
            <person name="Ke Q."/>
            <person name="Wu Y."/>
            <person name="Bai H."/>
            <person name="Pu F."/>
        </authorList>
    </citation>
    <scope>NUCLEOTIDE SEQUENCE</scope>
    <source>
        <tissue evidence="1">Muscle</tissue>
    </source>
</reference>
<name>A0ACD3RBW2_LARCR</name>
<sequence>MVLNSPLYMHPNLMSTPSVRDKALTAHPSQESSKLYRAHEEIQHGKQVCFGPTGPPGQSGNRREELPSEEWCHLALRRCQVVPVESIREPPPDGLWRTFQQEIKVLEYPQTERLTPATSPALEDRHGMDPTGCSSRREV</sequence>
<protein>
    <submittedName>
        <fullName evidence="1">Uncharacterized protein</fullName>
    </submittedName>
</protein>
<evidence type="ECO:0000313" key="1">
    <source>
        <dbReference type="EMBL" id="TMS16812.1"/>
    </source>
</evidence>